<accession>A0A9W7A6N0</accession>
<keyword evidence="3" id="KW-0539">Nucleus</keyword>
<dbReference type="InterPro" id="IPR001357">
    <property type="entry name" value="BRCT_dom"/>
</dbReference>
<dbReference type="GO" id="GO:0006974">
    <property type="term" value="P:DNA damage response"/>
    <property type="evidence" value="ECO:0007669"/>
    <property type="project" value="UniProtKB-KW"/>
</dbReference>
<name>A0A9W7A6N0_9STRA</name>
<dbReference type="OrthoDB" id="205370at2759"/>
<feature type="compositionally biased region" description="Basic and acidic residues" evidence="4">
    <location>
        <begin position="1"/>
        <end position="11"/>
    </location>
</feature>
<evidence type="ECO:0000259" key="5">
    <source>
        <dbReference type="PROSITE" id="PS50172"/>
    </source>
</evidence>
<feature type="compositionally biased region" description="Low complexity" evidence="4">
    <location>
        <begin position="135"/>
        <end position="146"/>
    </location>
</feature>
<dbReference type="Gene3D" id="3.40.50.10190">
    <property type="entry name" value="BRCT domain"/>
    <property type="match status" value="1"/>
</dbReference>
<organism evidence="6 7">
    <name type="scientific">Triparma retinervis</name>
    <dbReference type="NCBI Taxonomy" id="2557542"/>
    <lineage>
        <taxon>Eukaryota</taxon>
        <taxon>Sar</taxon>
        <taxon>Stramenopiles</taxon>
        <taxon>Ochrophyta</taxon>
        <taxon>Bolidophyceae</taxon>
        <taxon>Parmales</taxon>
        <taxon>Triparmaceae</taxon>
        <taxon>Triparma</taxon>
    </lineage>
</organism>
<proteinExistence type="predicted"/>
<feature type="compositionally biased region" description="Low complexity" evidence="4">
    <location>
        <begin position="91"/>
        <end position="119"/>
    </location>
</feature>
<dbReference type="InterPro" id="IPR051579">
    <property type="entry name" value="DDR_Transcriptional_Reg"/>
</dbReference>
<comment type="caution">
    <text evidence="6">The sequence shown here is derived from an EMBL/GenBank/DDBJ whole genome shotgun (WGS) entry which is preliminary data.</text>
</comment>
<dbReference type="SUPFAM" id="SSF52113">
    <property type="entry name" value="BRCT domain"/>
    <property type="match status" value="1"/>
</dbReference>
<dbReference type="GO" id="GO:0005634">
    <property type="term" value="C:nucleus"/>
    <property type="evidence" value="ECO:0007669"/>
    <property type="project" value="UniProtKB-SubCell"/>
</dbReference>
<dbReference type="Proteomes" id="UP001165082">
    <property type="component" value="Unassembled WGS sequence"/>
</dbReference>
<dbReference type="PANTHER" id="PTHR23196:SF1">
    <property type="entry name" value="PAX-INTERACTING PROTEIN 1"/>
    <property type="match status" value="1"/>
</dbReference>
<comment type="subcellular location">
    <subcellularLocation>
        <location evidence="1">Nucleus</location>
    </subcellularLocation>
</comment>
<dbReference type="PANTHER" id="PTHR23196">
    <property type="entry name" value="PAX TRANSCRIPTION ACTIVATION DOMAIN INTERACTING PROTEIN"/>
    <property type="match status" value="1"/>
</dbReference>
<sequence length="382" mass="40367">MHASAVDRSEERDEAEEARDFLEKSSSKKPSSKKASAKPTKASANKASAKSTKTSTSRTSTRPTRSTASSKPAAKTATKSAAKTKTKHSAKTTTKSTTKTTTKSTAKTTTKPAAKTTKSPPKPAPAKPAPKRKASASSTAKPAPKSSTKRKASTSSIASPPTKKLRARPSATINILCTGVQADLKDLVKKVPNAVLIENARSAKNATHIIVCSKSIAIRRTPKLLIALCSSSAAHFLGIEWLEASAQAKAALPVDDFLISNRAYKKVTDEFKTKFEVDIREVVASKSVEVEPLFANTVVAFDNGLAGNRFPPEAELKLIVEAAGGKFVKTPGKAANLLVVTDDNAKVAKKVKDGYKKLVAKGGDLTIVGKSDWLTNITTQSV</sequence>
<reference evidence="6" key="1">
    <citation type="submission" date="2022-07" db="EMBL/GenBank/DDBJ databases">
        <title>Genome analysis of Parmales, a sister group of diatoms, reveals the evolutionary specialization of diatoms from phago-mixotrophs to photoautotrophs.</title>
        <authorList>
            <person name="Ban H."/>
            <person name="Sato S."/>
            <person name="Yoshikawa S."/>
            <person name="Kazumasa Y."/>
            <person name="Nakamura Y."/>
            <person name="Ichinomiya M."/>
            <person name="Saitoh K."/>
            <person name="Sato N."/>
            <person name="Blanc-Mathieu R."/>
            <person name="Endo H."/>
            <person name="Kuwata A."/>
            <person name="Ogata H."/>
        </authorList>
    </citation>
    <scope>NUCLEOTIDE SEQUENCE</scope>
</reference>
<evidence type="ECO:0000256" key="1">
    <source>
        <dbReference type="ARBA" id="ARBA00004123"/>
    </source>
</evidence>
<dbReference type="PROSITE" id="PS50172">
    <property type="entry name" value="BRCT"/>
    <property type="match status" value="2"/>
</dbReference>
<dbReference type="EMBL" id="BRXZ01001155">
    <property type="protein sequence ID" value="GMH63877.1"/>
    <property type="molecule type" value="Genomic_DNA"/>
</dbReference>
<dbReference type="InterPro" id="IPR036420">
    <property type="entry name" value="BRCT_dom_sf"/>
</dbReference>
<evidence type="ECO:0000256" key="4">
    <source>
        <dbReference type="SAM" id="MobiDB-lite"/>
    </source>
</evidence>
<keyword evidence="7" id="KW-1185">Reference proteome</keyword>
<feature type="compositionally biased region" description="Low complexity" evidence="4">
    <location>
        <begin position="37"/>
        <end position="81"/>
    </location>
</feature>
<dbReference type="AlphaFoldDB" id="A0A9W7A6N0"/>
<gene>
    <name evidence="6" type="ORF">TrRE_jg1797</name>
</gene>
<evidence type="ECO:0000256" key="2">
    <source>
        <dbReference type="ARBA" id="ARBA00022763"/>
    </source>
</evidence>
<keyword evidence="2" id="KW-0227">DNA damage</keyword>
<evidence type="ECO:0000256" key="3">
    <source>
        <dbReference type="ARBA" id="ARBA00023242"/>
    </source>
</evidence>
<evidence type="ECO:0000313" key="7">
    <source>
        <dbReference type="Proteomes" id="UP001165082"/>
    </source>
</evidence>
<protein>
    <recommendedName>
        <fullName evidence="5">BRCT domain-containing protein</fullName>
    </recommendedName>
</protein>
<evidence type="ECO:0000313" key="6">
    <source>
        <dbReference type="EMBL" id="GMH63877.1"/>
    </source>
</evidence>
<feature type="domain" description="BRCT" evidence="5">
    <location>
        <begin position="289"/>
        <end position="376"/>
    </location>
</feature>
<feature type="domain" description="BRCT" evidence="5">
    <location>
        <begin position="183"/>
        <end position="259"/>
    </location>
</feature>
<feature type="region of interest" description="Disordered" evidence="4">
    <location>
        <begin position="1"/>
        <end position="165"/>
    </location>
</feature>